<comment type="caution">
    <text evidence="1">The sequence shown here is derived from an EMBL/GenBank/DDBJ whole genome shotgun (WGS) entry which is preliminary data.</text>
</comment>
<organism evidence="1 2">
    <name type="scientific">Parnassius apollo</name>
    <name type="common">Apollo butterfly</name>
    <name type="synonym">Papilio apollo</name>
    <dbReference type="NCBI Taxonomy" id="110799"/>
    <lineage>
        <taxon>Eukaryota</taxon>
        <taxon>Metazoa</taxon>
        <taxon>Ecdysozoa</taxon>
        <taxon>Arthropoda</taxon>
        <taxon>Hexapoda</taxon>
        <taxon>Insecta</taxon>
        <taxon>Pterygota</taxon>
        <taxon>Neoptera</taxon>
        <taxon>Endopterygota</taxon>
        <taxon>Lepidoptera</taxon>
        <taxon>Glossata</taxon>
        <taxon>Ditrysia</taxon>
        <taxon>Papilionoidea</taxon>
        <taxon>Papilionidae</taxon>
        <taxon>Parnassiinae</taxon>
        <taxon>Parnassini</taxon>
        <taxon>Parnassius</taxon>
        <taxon>Parnassius</taxon>
    </lineage>
</organism>
<keyword evidence="2" id="KW-1185">Reference proteome</keyword>
<accession>A0A8S3XWX0</accession>
<dbReference type="Proteomes" id="UP000691718">
    <property type="component" value="Unassembled WGS sequence"/>
</dbReference>
<proteinExistence type="predicted"/>
<sequence>MTGRGKLMVQIINEEKEDPEQPAATDDSRPIQFPGIETLNNINELVPSLSILEFLLNLNEQPINAEGRRVPKRQYAASSIPLVKKITMPTITTRITIWVKILFQVMILKRKKDRNGVKRN</sequence>
<gene>
    <name evidence="1" type="ORF">PAPOLLO_LOCUS22940</name>
</gene>
<reference evidence="1" key="1">
    <citation type="submission" date="2021-04" db="EMBL/GenBank/DDBJ databases">
        <authorList>
            <person name="Tunstrom K."/>
        </authorList>
    </citation>
    <scope>NUCLEOTIDE SEQUENCE</scope>
</reference>
<evidence type="ECO:0000313" key="2">
    <source>
        <dbReference type="Proteomes" id="UP000691718"/>
    </source>
</evidence>
<dbReference type="OrthoDB" id="7449676at2759"/>
<protein>
    <submittedName>
        <fullName evidence="1">(apollo) hypothetical protein</fullName>
    </submittedName>
</protein>
<dbReference type="EMBL" id="CAJQZP010001411">
    <property type="protein sequence ID" value="CAG5044180.1"/>
    <property type="molecule type" value="Genomic_DNA"/>
</dbReference>
<dbReference type="AlphaFoldDB" id="A0A8S3XWX0"/>
<name>A0A8S3XWX0_PARAO</name>
<evidence type="ECO:0000313" key="1">
    <source>
        <dbReference type="EMBL" id="CAG5044180.1"/>
    </source>
</evidence>